<dbReference type="Gene3D" id="3.40.50.150">
    <property type="entry name" value="Vaccinia Virus protein VP39"/>
    <property type="match status" value="1"/>
</dbReference>
<name>A0A2T0ZC14_9ACTN</name>
<dbReference type="InterPro" id="IPR002935">
    <property type="entry name" value="SAM_O-MeTrfase"/>
</dbReference>
<evidence type="ECO:0000256" key="2">
    <source>
        <dbReference type="ARBA" id="ARBA00022679"/>
    </source>
</evidence>
<dbReference type="Pfam" id="PF01596">
    <property type="entry name" value="Methyltransf_3"/>
    <property type="match status" value="1"/>
</dbReference>
<accession>A0A2T0ZC14</accession>
<evidence type="ECO:0000313" key="4">
    <source>
        <dbReference type="EMBL" id="PRZ33885.1"/>
    </source>
</evidence>
<dbReference type="OrthoDB" id="9799672at2"/>
<protein>
    <submittedName>
        <fullName evidence="4">Putative O-methyltransferase YrrM</fullName>
    </submittedName>
</protein>
<dbReference type="GO" id="GO:0008757">
    <property type="term" value="F:S-adenosylmethionine-dependent methyltransferase activity"/>
    <property type="evidence" value="ECO:0007669"/>
    <property type="project" value="TreeGrafter"/>
</dbReference>
<dbReference type="InterPro" id="IPR050362">
    <property type="entry name" value="Cation-dep_OMT"/>
</dbReference>
<dbReference type="CDD" id="cd02440">
    <property type="entry name" value="AdoMet_MTases"/>
    <property type="match status" value="1"/>
</dbReference>
<dbReference type="RefSeq" id="WP_106350856.1">
    <property type="nucleotide sequence ID" value="NZ_PVUE01000024.1"/>
</dbReference>
<sequence>MASSSNPSGHIYDDGWTAVEQYLSDTVVRPDHALIDGVRRAREAGMPAIEVAPTAGKFLMLLAKIGLAKRVLEVGTLAGFSTTWLARGVGEHGHVITCEREQLHADLARANVDRAGVGSRVDIRVGPATDTLRQLVEAGAEPFDLVFIDADKPNNLNYLTAALQLTRSGSVIVLDNVVWDGRVVDADSADPNVRAIRESLEFIGTSADLDATAVQTVSSKGWDGFAIAVVK</sequence>
<dbReference type="AlphaFoldDB" id="A0A2T0ZC14"/>
<evidence type="ECO:0000256" key="1">
    <source>
        <dbReference type="ARBA" id="ARBA00022603"/>
    </source>
</evidence>
<dbReference type="PANTHER" id="PTHR10509:SF14">
    <property type="entry name" value="CAFFEOYL-COA O-METHYLTRANSFERASE 3-RELATED"/>
    <property type="match status" value="1"/>
</dbReference>
<keyword evidence="3" id="KW-0949">S-adenosyl-L-methionine</keyword>
<comment type="caution">
    <text evidence="4">The sequence shown here is derived from an EMBL/GenBank/DDBJ whole genome shotgun (WGS) entry which is preliminary data.</text>
</comment>
<evidence type="ECO:0000313" key="5">
    <source>
        <dbReference type="Proteomes" id="UP000237752"/>
    </source>
</evidence>
<dbReference type="GO" id="GO:0032259">
    <property type="term" value="P:methylation"/>
    <property type="evidence" value="ECO:0007669"/>
    <property type="project" value="UniProtKB-KW"/>
</dbReference>
<dbReference type="PANTHER" id="PTHR10509">
    <property type="entry name" value="O-METHYLTRANSFERASE-RELATED"/>
    <property type="match status" value="1"/>
</dbReference>
<dbReference type="PROSITE" id="PS51682">
    <property type="entry name" value="SAM_OMT_I"/>
    <property type="match status" value="1"/>
</dbReference>
<dbReference type="GO" id="GO:0008171">
    <property type="term" value="F:O-methyltransferase activity"/>
    <property type="evidence" value="ECO:0007669"/>
    <property type="project" value="InterPro"/>
</dbReference>
<dbReference type="SUPFAM" id="SSF53335">
    <property type="entry name" value="S-adenosyl-L-methionine-dependent methyltransferases"/>
    <property type="match status" value="1"/>
</dbReference>
<reference evidence="4 5" key="1">
    <citation type="submission" date="2018-03" db="EMBL/GenBank/DDBJ databases">
        <title>Genomic Encyclopedia of Archaeal and Bacterial Type Strains, Phase II (KMG-II): from individual species to whole genera.</title>
        <authorList>
            <person name="Goeker M."/>
        </authorList>
    </citation>
    <scope>NUCLEOTIDE SEQUENCE [LARGE SCALE GENOMIC DNA]</scope>
    <source>
        <strain evidence="4 5">DSM 100065</strain>
    </source>
</reference>
<keyword evidence="2 4" id="KW-0808">Transferase</keyword>
<dbReference type="InterPro" id="IPR029063">
    <property type="entry name" value="SAM-dependent_MTases_sf"/>
</dbReference>
<keyword evidence="1 4" id="KW-0489">Methyltransferase</keyword>
<evidence type="ECO:0000256" key="3">
    <source>
        <dbReference type="ARBA" id="ARBA00022691"/>
    </source>
</evidence>
<keyword evidence="5" id="KW-1185">Reference proteome</keyword>
<gene>
    <name evidence="4" type="ORF">CLV47_12418</name>
</gene>
<organism evidence="4 5">
    <name type="scientific">Antricoccus suffuscus</name>
    <dbReference type="NCBI Taxonomy" id="1629062"/>
    <lineage>
        <taxon>Bacteria</taxon>
        <taxon>Bacillati</taxon>
        <taxon>Actinomycetota</taxon>
        <taxon>Actinomycetes</taxon>
        <taxon>Geodermatophilales</taxon>
        <taxon>Antricoccaceae</taxon>
        <taxon>Antricoccus</taxon>
    </lineage>
</organism>
<dbReference type="Proteomes" id="UP000237752">
    <property type="component" value="Unassembled WGS sequence"/>
</dbReference>
<dbReference type="EMBL" id="PVUE01000024">
    <property type="protein sequence ID" value="PRZ33885.1"/>
    <property type="molecule type" value="Genomic_DNA"/>
</dbReference>
<proteinExistence type="predicted"/>